<gene>
    <name evidence="2" type="ORF">CEP48_05245</name>
</gene>
<comment type="similarity">
    <text evidence="1">Belongs to the phage portal family. PBSX subfamily.</text>
</comment>
<dbReference type="AlphaFoldDB" id="A0A8D4IZT0"/>
<sequence length="336" mass="38469">MQDKKNVMTFTFGEPVPVLDRREIMQYFETTLLYNKYYSPPISFSGLAKSYHSTSHHSSALSVKKNILLSTCKTSNLLSRTELEKFINDFLIFGNAYLFVQLNKLDQPLKITSPLAKYMRRGVNAGEYYQITTTSEYQFPTDCVFHLIQPDVNQEIYGLPEYISALQSSFLNEAATLFRRKYYLNGAHAGSIIYLTDDIQNQADIDSIKEQLNKAKGMGNFKNLFIHSPTGDKKGLQVIPLSDISAKDEFLNIKNTSRDDILAAHRVPPQLMGIIPNNTAGFGDVEKAARVFFINEIEPLQRRLEEVNNWIQQNFPSVKKPVISFDKYELLKEDKY</sequence>
<accession>A0A8D4IZT0</accession>
<dbReference type="RefSeq" id="WP_261920608.1">
    <property type="nucleotide sequence ID" value="NZ_CP022011.1"/>
</dbReference>
<dbReference type="InterPro" id="IPR006430">
    <property type="entry name" value="Phage_portal_PBSX"/>
</dbReference>
<evidence type="ECO:0000313" key="3">
    <source>
        <dbReference type="Proteomes" id="UP000955338"/>
    </source>
</evidence>
<organism evidence="2 3">
    <name type="scientific">Mergibacter septicus</name>
    <dbReference type="NCBI Taxonomy" id="221402"/>
    <lineage>
        <taxon>Bacteria</taxon>
        <taxon>Pseudomonadati</taxon>
        <taxon>Pseudomonadota</taxon>
        <taxon>Gammaproteobacteria</taxon>
        <taxon>Pasteurellales</taxon>
        <taxon>Pasteurellaceae</taxon>
        <taxon>Mergibacter</taxon>
    </lineage>
</organism>
<dbReference type="InterPro" id="IPR006944">
    <property type="entry name" value="Phage/GTA_portal"/>
</dbReference>
<dbReference type="PIRSF" id="PIRSF018494">
    <property type="entry name" value="PBSX_VPQ"/>
    <property type="match status" value="1"/>
</dbReference>
<dbReference type="Pfam" id="PF04860">
    <property type="entry name" value="Phage_portal"/>
    <property type="match status" value="1"/>
</dbReference>
<dbReference type="Proteomes" id="UP000955338">
    <property type="component" value="Chromosome"/>
</dbReference>
<evidence type="ECO:0000256" key="1">
    <source>
        <dbReference type="ARBA" id="ARBA00006799"/>
    </source>
</evidence>
<proteinExistence type="inferred from homology"/>
<dbReference type="NCBIfam" id="TIGR01540">
    <property type="entry name" value="portal_PBSX"/>
    <property type="match status" value="1"/>
</dbReference>
<name>A0A8D4IZT0_9PAST</name>
<evidence type="ECO:0000313" key="2">
    <source>
        <dbReference type="EMBL" id="QDJ14868.1"/>
    </source>
</evidence>
<dbReference type="EMBL" id="CP022011">
    <property type="protein sequence ID" value="QDJ14868.1"/>
    <property type="molecule type" value="Genomic_DNA"/>
</dbReference>
<keyword evidence="3" id="KW-1185">Reference proteome</keyword>
<dbReference type="InterPro" id="IPR030935">
    <property type="entry name" value="PBSX_Proteobac"/>
</dbReference>
<protein>
    <submittedName>
        <fullName evidence="2">Phage portal protein</fullName>
    </submittedName>
</protein>
<reference evidence="2" key="1">
    <citation type="submission" date="2017-06" db="EMBL/GenBank/DDBJ databases">
        <title>Genome sequencing of pathogenic and non-pathogenic strains within Bisgaard taxon 40.</title>
        <authorList>
            <person name="Ladner J.T."/>
            <person name="Lovett S.P."/>
            <person name="Koroleva G."/>
            <person name="Lorch J.M."/>
        </authorList>
    </citation>
    <scope>NUCLEOTIDE SEQUENCE</scope>
    <source>
        <strain evidence="2">27576-1-I1</strain>
    </source>
</reference>